<evidence type="ECO:0000256" key="1">
    <source>
        <dbReference type="SAM" id="SignalP"/>
    </source>
</evidence>
<dbReference type="RefSeq" id="WP_126468415.1">
    <property type="nucleotide sequence ID" value="NZ_RXOE01000001.1"/>
</dbReference>
<dbReference type="EMBL" id="RXOE01000001">
    <property type="protein sequence ID" value="RTQ36305.1"/>
    <property type="molecule type" value="Genomic_DNA"/>
</dbReference>
<dbReference type="Proteomes" id="UP000267418">
    <property type="component" value="Unassembled WGS sequence"/>
</dbReference>
<keyword evidence="3" id="KW-1185">Reference proteome</keyword>
<comment type="caution">
    <text evidence="2">The sequence shown here is derived from an EMBL/GenBank/DDBJ whole genome shotgun (WGS) entry which is preliminary data.</text>
</comment>
<evidence type="ECO:0000313" key="3">
    <source>
        <dbReference type="Proteomes" id="UP000267418"/>
    </source>
</evidence>
<sequence length="370" mass="40993">MTKHLRTRCLGGLVLLLPLLAHAAGTVDVPKGVWEGTLGTKAIVACFNSDYPSGSYFYKQYKKAIALGRSDKDSFWREGGETGLWALDPVKGTTLSGTWRSVKGTPTTLPIQLNLTDATGGDKACASDGYAGQLEAPPKIEIGKKEEYATVRSFRRLRFAGQETIELSGPEPALAAINRELRRDFDTGKDTIKEYFDKRREFLGRVGVPAEDENTTEPEYWTSQWLSIRNYTWAAGTGRAGISWFYRTWDLQTGKQVDPWSWFGPRPQVPPQKAPGQIAGTESGPMPPKLRRFLFKYAGIQPSKAEENCKSNYEEDAHYDLTLEAKGMRFSQPEYGTGCEIAIEVPYAELGPVLTPAGKAAVRRIVEPAK</sequence>
<name>A0A431TQ93_9BURK</name>
<feature type="chain" id="PRO_5019189837" description="DUF3298 domain-containing protein" evidence="1">
    <location>
        <begin position="24"/>
        <end position="370"/>
    </location>
</feature>
<proteinExistence type="predicted"/>
<reference evidence="2 3" key="1">
    <citation type="submission" date="2018-12" db="EMBL/GenBank/DDBJ databases">
        <title>The genome of Variovorax gossypii DSM 100435.</title>
        <authorList>
            <person name="Gao J."/>
            <person name="Sun J."/>
        </authorList>
    </citation>
    <scope>NUCLEOTIDE SEQUENCE [LARGE SCALE GENOMIC DNA]</scope>
    <source>
        <strain evidence="2 3">DSM 100435</strain>
    </source>
</reference>
<evidence type="ECO:0008006" key="4">
    <source>
        <dbReference type="Google" id="ProtNLM"/>
    </source>
</evidence>
<evidence type="ECO:0000313" key="2">
    <source>
        <dbReference type="EMBL" id="RTQ36305.1"/>
    </source>
</evidence>
<gene>
    <name evidence="2" type="ORF">EJP69_00680</name>
</gene>
<organism evidence="2 3">
    <name type="scientific">Variovorax gossypii</name>
    <dbReference type="NCBI Taxonomy" id="1679495"/>
    <lineage>
        <taxon>Bacteria</taxon>
        <taxon>Pseudomonadati</taxon>
        <taxon>Pseudomonadota</taxon>
        <taxon>Betaproteobacteria</taxon>
        <taxon>Burkholderiales</taxon>
        <taxon>Comamonadaceae</taxon>
        <taxon>Variovorax</taxon>
    </lineage>
</organism>
<protein>
    <recommendedName>
        <fullName evidence="4">DUF3298 domain-containing protein</fullName>
    </recommendedName>
</protein>
<accession>A0A431TQ93</accession>
<keyword evidence="1" id="KW-0732">Signal</keyword>
<dbReference type="AlphaFoldDB" id="A0A431TQ93"/>
<feature type="signal peptide" evidence="1">
    <location>
        <begin position="1"/>
        <end position="23"/>
    </location>
</feature>
<dbReference type="OrthoDB" id="6253132at2"/>